<gene>
    <name evidence="7" type="ORF">H6P81_008991</name>
</gene>
<accession>A0AAV7EMT4</accession>
<dbReference type="CDD" id="cd13132">
    <property type="entry name" value="MATE_eukaryotic"/>
    <property type="match status" value="1"/>
</dbReference>
<feature type="transmembrane region" description="Helical" evidence="6">
    <location>
        <begin position="415"/>
        <end position="436"/>
    </location>
</feature>
<sequence length="486" mass="53135">MEEEKQCSSMQSPLIAFHEVELERTEDSSIRRQMMQEAKTQLLLAGPLVAVSLLQYLLQVISVAFVGHLGELALSSASLATSFAGVTGYSVLLGLGSALDTLCGQAYGAKQYHMLGVHMQRAVLVILLVSVPLAVIWMYMGHILIVLGQDAEISSGAELYARWMIPSIFAYGFLQCLVKFLQAQGIVFPMMVCSGITTLLHILMCWFLVLKSGLGQKGAALSNSISYWMNVLFLVLYVKFSNTCKKTWTGLSKEAFTQSSTFLRLAVPSVVMVCLEYWSFELVVLLSGLLPNPKLEMSVLSISINTMWLVYMIPFGLSGAISTRVSNELGASRPQAARLAVSVAAVMTLAEGSIMCLSSILVRRSWGYLYSNERQVAEHLSSMMPLLASSNFLDGIQCVLSGAARGCGWQKMCAFINLGAYYGVAIPAAVLFAFVIRIGGEGLWMGIISGLVAQVLMLLITMLRTNWNEEARHAAERVHFSTVPRN</sequence>
<feature type="transmembrane region" description="Helical" evidence="6">
    <location>
        <begin position="300"/>
        <end position="318"/>
    </location>
</feature>
<feature type="transmembrane region" description="Helical" evidence="6">
    <location>
        <begin position="442"/>
        <end position="463"/>
    </location>
</feature>
<dbReference type="Pfam" id="PF01554">
    <property type="entry name" value="MatE"/>
    <property type="match status" value="2"/>
</dbReference>
<dbReference type="Proteomes" id="UP000825729">
    <property type="component" value="Unassembled WGS sequence"/>
</dbReference>
<evidence type="ECO:0000256" key="6">
    <source>
        <dbReference type="RuleBase" id="RU004914"/>
    </source>
</evidence>
<dbReference type="InterPro" id="IPR002528">
    <property type="entry name" value="MATE_fam"/>
</dbReference>
<comment type="caution">
    <text evidence="7">The sequence shown here is derived from an EMBL/GenBank/DDBJ whole genome shotgun (WGS) entry which is preliminary data.</text>
</comment>
<keyword evidence="4 6" id="KW-1133">Transmembrane helix</keyword>
<evidence type="ECO:0000256" key="2">
    <source>
        <dbReference type="ARBA" id="ARBA00010199"/>
    </source>
</evidence>
<keyword evidence="5 6" id="KW-0472">Membrane</keyword>
<feature type="transmembrane region" description="Helical" evidence="6">
    <location>
        <begin position="221"/>
        <end position="240"/>
    </location>
</feature>
<feature type="transmembrane region" description="Helical" evidence="6">
    <location>
        <begin position="79"/>
        <end position="102"/>
    </location>
</feature>
<dbReference type="PANTHER" id="PTHR11206">
    <property type="entry name" value="MULTIDRUG RESISTANCE PROTEIN"/>
    <property type="match status" value="1"/>
</dbReference>
<comment type="subcellular location">
    <subcellularLocation>
        <location evidence="1">Membrane</location>
        <topology evidence="1">Multi-pass membrane protein</topology>
    </subcellularLocation>
</comment>
<proteinExistence type="inferred from homology"/>
<evidence type="ECO:0000256" key="1">
    <source>
        <dbReference type="ARBA" id="ARBA00004141"/>
    </source>
</evidence>
<name>A0AAV7EMT4_ARIFI</name>
<comment type="similarity">
    <text evidence="2 6">Belongs to the multi antimicrobial extrusion (MATE) (TC 2.A.66.1) family.</text>
</comment>
<dbReference type="EMBL" id="JAINDJ010000004">
    <property type="protein sequence ID" value="KAG9449026.1"/>
    <property type="molecule type" value="Genomic_DNA"/>
</dbReference>
<evidence type="ECO:0000256" key="5">
    <source>
        <dbReference type="ARBA" id="ARBA00023136"/>
    </source>
</evidence>
<feature type="transmembrane region" description="Helical" evidence="6">
    <location>
        <begin position="185"/>
        <end position="209"/>
    </location>
</feature>
<dbReference type="NCBIfam" id="TIGR00797">
    <property type="entry name" value="matE"/>
    <property type="match status" value="1"/>
</dbReference>
<evidence type="ECO:0000313" key="8">
    <source>
        <dbReference type="Proteomes" id="UP000825729"/>
    </source>
</evidence>
<protein>
    <recommendedName>
        <fullName evidence="6">Protein DETOXIFICATION</fullName>
    </recommendedName>
    <alternativeName>
        <fullName evidence="6">Multidrug and toxic compound extrusion protein</fullName>
    </alternativeName>
</protein>
<dbReference type="GO" id="GO:0042910">
    <property type="term" value="F:xenobiotic transmembrane transporter activity"/>
    <property type="evidence" value="ECO:0007669"/>
    <property type="project" value="InterPro"/>
</dbReference>
<feature type="transmembrane region" description="Helical" evidence="6">
    <location>
        <begin position="160"/>
        <end position="178"/>
    </location>
</feature>
<feature type="transmembrane region" description="Helical" evidence="6">
    <location>
        <begin position="42"/>
        <end position="67"/>
    </location>
</feature>
<organism evidence="7 8">
    <name type="scientific">Aristolochia fimbriata</name>
    <name type="common">White veined hardy Dutchman's pipe vine</name>
    <dbReference type="NCBI Taxonomy" id="158543"/>
    <lineage>
        <taxon>Eukaryota</taxon>
        <taxon>Viridiplantae</taxon>
        <taxon>Streptophyta</taxon>
        <taxon>Embryophyta</taxon>
        <taxon>Tracheophyta</taxon>
        <taxon>Spermatophyta</taxon>
        <taxon>Magnoliopsida</taxon>
        <taxon>Magnoliidae</taxon>
        <taxon>Piperales</taxon>
        <taxon>Aristolochiaceae</taxon>
        <taxon>Aristolochia</taxon>
    </lineage>
</organism>
<evidence type="ECO:0000256" key="3">
    <source>
        <dbReference type="ARBA" id="ARBA00022692"/>
    </source>
</evidence>
<evidence type="ECO:0000313" key="7">
    <source>
        <dbReference type="EMBL" id="KAG9449026.1"/>
    </source>
</evidence>
<keyword evidence="8" id="KW-1185">Reference proteome</keyword>
<feature type="transmembrane region" description="Helical" evidence="6">
    <location>
        <begin position="122"/>
        <end position="140"/>
    </location>
</feature>
<dbReference type="AlphaFoldDB" id="A0AAV7EMT4"/>
<dbReference type="InterPro" id="IPR045069">
    <property type="entry name" value="MATE_euk"/>
</dbReference>
<dbReference type="GO" id="GO:0015297">
    <property type="term" value="F:antiporter activity"/>
    <property type="evidence" value="ECO:0007669"/>
    <property type="project" value="InterPro"/>
</dbReference>
<feature type="transmembrane region" description="Helical" evidence="6">
    <location>
        <begin position="261"/>
        <end position="280"/>
    </location>
</feature>
<reference evidence="7 8" key="1">
    <citation type="submission" date="2021-07" db="EMBL/GenBank/DDBJ databases">
        <title>The Aristolochia fimbriata genome: insights into angiosperm evolution, floral development and chemical biosynthesis.</title>
        <authorList>
            <person name="Jiao Y."/>
        </authorList>
    </citation>
    <scope>NUCLEOTIDE SEQUENCE [LARGE SCALE GENOMIC DNA]</scope>
    <source>
        <strain evidence="7">IBCAS-2021</strain>
        <tissue evidence="7">Leaf</tissue>
    </source>
</reference>
<dbReference type="GO" id="GO:0016020">
    <property type="term" value="C:membrane"/>
    <property type="evidence" value="ECO:0007669"/>
    <property type="project" value="UniProtKB-SubCell"/>
</dbReference>
<evidence type="ECO:0000256" key="4">
    <source>
        <dbReference type="ARBA" id="ARBA00022989"/>
    </source>
</evidence>
<dbReference type="GO" id="GO:1990961">
    <property type="term" value="P:xenobiotic detoxification by transmembrane export across the plasma membrane"/>
    <property type="evidence" value="ECO:0007669"/>
    <property type="project" value="InterPro"/>
</dbReference>
<keyword evidence="3 6" id="KW-0812">Transmembrane</keyword>